<dbReference type="KEGG" id="pnd:Pla175_04570"/>
<dbReference type="Pfam" id="PF09371">
    <property type="entry name" value="Tex_N"/>
    <property type="match status" value="1"/>
</dbReference>
<dbReference type="Gene3D" id="2.40.50.140">
    <property type="entry name" value="Nucleic acid-binding proteins"/>
    <property type="match status" value="1"/>
</dbReference>
<keyword evidence="4" id="KW-1185">Reference proteome</keyword>
<dbReference type="GO" id="GO:0006412">
    <property type="term" value="P:translation"/>
    <property type="evidence" value="ECO:0007669"/>
    <property type="project" value="TreeGrafter"/>
</dbReference>
<dbReference type="InterPro" id="IPR023323">
    <property type="entry name" value="Tex-like_dom_sf"/>
</dbReference>
<dbReference type="Gene3D" id="1.10.150.310">
    <property type="entry name" value="Tex RuvX-like domain-like"/>
    <property type="match status" value="1"/>
</dbReference>
<dbReference type="GO" id="GO:0006139">
    <property type="term" value="P:nucleobase-containing compound metabolic process"/>
    <property type="evidence" value="ECO:0007669"/>
    <property type="project" value="InterPro"/>
</dbReference>
<sequence length="785" mass="85008">MPSPEVDCQRLARSLGLPHKGVRSVVALLDDGATAPFITRYRRDETGGMDEEQVVAVREALAAQRRLDSRKATVLRSLQTQGKLTDALRDAIAAADSIRLLDDLYLPFKPKKQSLAQRAREQGLGPLADEIVAGSIADLDRRAGEFVSEERGVASAAAALLGAGHILAERFAEDAALRQGVRGVVEQTGRITAKRATQDDKLADGYRDYWEYSQPLSRAPLHRVLAINRGEREGALRVAVEFDVDAAELLAVARYAPQDHPQADLLAGAARDAARRLLGPSLAREARRELATRAESHAVAVFARNLRGLLMQPPLPGRRVLAVDPGYKNGCKLAALDETGRVLETGAVYIMSDQQKTEARAELARMAREHRLGVIAIGNGSACRPAEELVAELIADELAGAELDGAELGYVIVNEAGASVYSTSQIGREELPDREAIQRSAVSIGRRLQDPLSELVKIDPASLGVGLYQHDANHTLLRDALDDVVRSCVSFVGVEVNSASPSLLRYVSGLNQLTARRICEHREQHGPFRSRQELRGVSGLGPVSFQQAAGFLKVERGDEPLDATWVHPEAYDAARQLLANVGVETAAIREPSARRVLSEVDPTAMAERLAVGRFAAEQLLDAMARPGRDPRAELPAPVFRRNVVRLDDLHPGMELRGTVVNVVDFGAFVDIGLSDSALVHVSQLSKGYVSDPHRVVSVGEQVGVWVTGVDAQRRRVSLTMIDPNVAPPPPAATSQPRPARKKTPKKPAPAPRPKGPPISDAMRQGAEPMRSFGDLLQYHERKKGG</sequence>
<dbReference type="SUPFAM" id="SSF47781">
    <property type="entry name" value="RuvA domain 2-like"/>
    <property type="match status" value="2"/>
</dbReference>
<dbReference type="SUPFAM" id="SSF158832">
    <property type="entry name" value="Tex N-terminal region-like"/>
    <property type="match status" value="1"/>
</dbReference>
<dbReference type="FunFam" id="2.40.50.140:FF:000051">
    <property type="entry name" value="RNA-binding transcriptional accessory protein"/>
    <property type="match status" value="1"/>
</dbReference>
<dbReference type="Pfam" id="PF17674">
    <property type="entry name" value="HHH_9"/>
    <property type="match status" value="1"/>
</dbReference>
<dbReference type="FunFam" id="3.30.420.140:FF:000001">
    <property type="entry name" value="RNA-binding transcriptional accessory protein"/>
    <property type="match status" value="1"/>
</dbReference>
<dbReference type="GO" id="GO:0005840">
    <property type="term" value="C:ribosome"/>
    <property type="evidence" value="ECO:0007669"/>
    <property type="project" value="UniProtKB-KW"/>
</dbReference>
<dbReference type="PROSITE" id="PS50126">
    <property type="entry name" value="S1"/>
    <property type="match status" value="1"/>
</dbReference>
<dbReference type="Gene3D" id="1.10.3500.10">
    <property type="entry name" value="Tex N-terminal region-like"/>
    <property type="match status" value="1"/>
</dbReference>
<dbReference type="Gene3D" id="1.10.10.650">
    <property type="entry name" value="RuvA domain 2-like"/>
    <property type="match status" value="1"/>
</dbReference>
<name>A0A518D6I9_9BACT</name>
<dbReference type="Pfam" id="PF16921">
    <property type="entry name" value="Tex_YqgF"/>
    <property type="match status" value="1"/>
</dbReference>
<dbReference type="InterPro" id="IPR044146">
    <property type="entry name" value="S1_Tex"/>
</dbReference>
<dbReference type="InterPro" id="IPR012337">
    <property type="entry name" value="RNaseH-like_sf"/>
</dbReference>
<dbReference type="Proteomes" id="UP000317429">
    <property type="component" value="Chromosome"/>
</dbReference>
<dbReference type="CDD" id="cd05685">
    <property type="entry name" value="S1_Tex"/>
    <property type="match status" value="1"/>
</dbReference>
<protein>
    <submittedName>
        <fullName evidence="3">30S ribosomal protein S1</fullName>
    </submittedName>
</protein>
<keyword evidence="3" id="KW-0687">Ribonucleoprotein</keyword>
<dbReference type="Pfam" id="PF12836">
    <property type="entry name" value="HHH_3"/>
    <property type="match status" value="1"/>
</dbReference>
<dbReference type="PANTHER" id="PTHR10724">
    <property type="entry name" value="30S RIBOSOMAL PROTEIN S1"/>
    <property type="match status" value="1"/>
</dbReference>
<dbReference type="RefSeq" id="WP_145280944.1">
    <property type="nucleotide sequence ID" value="NZ_CP036291.1"/>
</dbReference>
<dbReference type="InterPro" id="IPR041692">
    <property type="entry name" value="HHH_9"/>
</dbReference>
<dbReference type="EMBL" id="CP036291">
    <property type="protein sequence ID" value="QDU87102.1"/>
    <property type="molecule type" value="Genomic_DNA"/>
</dbReference>
<keyword evidence="3" id="KW-0689">Ribosomal protein</keyword>
<dbReference type="SMART" id="SM00316">
    <property type="entry name" value="S1"/>
    <property type="match status" value="1"/>
</dbReference>
<dbReference type="InterPro" id="IPR050437">
    <property type="entry name" value="Ribos_protein_bS1-like"/>
</dbReference>
<dbReference type="SUPFAM" id="SSF50249">
    <property type="entry name" value="Nucleic acid-binding proteins"/>
    <property type="match status" value="1"/>
</dbReference>
<evidence type="ECO:0000256" key="1">
    <source>
        <dbReference type="SAM" id="MobiDB-lite"/>
    </source>
</evidence>
<evidence type="ECO:0000313" key="3">
    <source>
        <dbReference type="EMBL" id="QDU87102.1"/>
    </source>
</evidence>
<gene>
    <name evidence="3" type="primary">rpsA_1</name>
    <name evidence="3" type="ORF">Pla175_04570</name>
</gene>
<dbReference type="SMART" id="SM00732">
    <property type="entry name" value="YqgFc"/>
    <property type="match status" value="1"/>
</dbReference>
<feature type="region of interest" description="Disordered" evidence="1">
    <location>
        <begin position="720"/>
        <end position="785"/>
    </location>
</feature>
<dbReference type="InterPro" id="IPR010994">
    <property type="entry name" value="RuvA_2-like"/>
</dbReference>
<dbReference type="InterPro" id="IPR023319">
    <property type="entry name" value="Tex-like_HTH_dom_sf"/>
</dbReference>
<dbReference type="InterPro" id="IPR032639">
    <property type="entry name" value="Tex_YqgF"/>
</dbReference>
<dbReference type="InterPro" id="IPR018974">
    <property type="entry name" value="Tex-like_N"/>
</dbReference>
<proteinExistence type="predicted"/>
<evidence type="ECO:0000313" key="4">
    <source>
        <dbReference type="Proteomes" id="UP000317429"/>
    </source>
</evidence>
<dbReference type="InterPro" id="IPR055179">
    <property type="entry name" value="Tex-like_central_region"/>
</dbReference>
<dbReference type="InterPro" id="IPR012340">
    <property type="entry name" value="NA-bd_OB-fold"/>
</dbReference>
<accession>A0A518D6I9</accession>
<feature type="compositionally biased region" description="Pro residues" evidence="1">
    <location>
        <begin position="746"/>
        <end position="756"/>
    </location>
</feature>
<organism evidence="3 4">
    <name type="scientific">Pirellulimonas nuda</name>
    <dbReference type="NCBI Taxonomy" id="2528009"/>
    <lineage>
        <taxon>Bacteria</taxon>
        <taxon>Pseudomonadati</taxon>
        <taxon>Planctomycetota</taxon>
        <taxon>Planctomycetia</taxon>
        <taxon>Pirellulales</taxon>
        <taxon>Lacipirellulaceae</taxon>
        <taxon>Pirellulimonas</taxon>
    </lineage>
</organism>
<dbReference type="AlphaFoldDB" id="A0A518D6I9"/>
<dbReference type="Pfam" id="PF00575">
    <property type="entry name" value="S1"/>
    <property type="match status" value="1"/>
</dbReference>
<feature type="domain" description="S1 motif" evidence="2">
    <location>
        <begin position="652"/>
        <end position="721"/>
    </location>
</feature>
<dbReference type="GO" id="GO:0005737">
    <property type="term" value="C:cytoplasm"/>
    <property type="evidence" value="ECO:0007669"/>
    <property type="project" value="UniProtKB-ARBA"/>
</dbReference>
<dbReference type="PANTHER" id="PTHR10724:SF10">
    <property type="entry name" value="S1 RNA-BINDING DOMAIN-CONTAINING PROTEIN 1"/>
    <property type="match status" value="1"/>
</dbReference>
<dbReference type="OrthoDB" id="9804714at2"/>
<evidence type="ECO:0000259" key="2">
    <source>
        <dbReference type="PROSITE" id="PS50126"/>
    </source>
</evidence>
<dbReference type="SUPFAM" id="SSF53098">
    <property type="entry name" value="Ribonuclease H-like"/>
    <property type="match status" value="1"/>
</dbReference>
<dbReference type="GO" id="GO:0003729">
    <property type="term" value="F:mRNA binding"/>
    <property type="evidence" value="ECO:0007669"/>
    <property type="project" value="TreeGrafter"/>
</dbReference>
<dbReference type="InterPro" id="IPR006641">
    <property type="entry name" value="YqgF/RNaseH-like_dom"/>
</dbReference>
<dbReference type="InterPro" id="IPR037027">
    <property type="entry name" value="YqgF/RNaseH-like_dom_sf"/>
</dbReference>
<dbReference type="InterPro" id="IPR003029">
    <property type="entry name" value="S1_domain"/>
</dbReference>
<dbReference type="Gene3D" id="3.30.420.140">
    <property type="entry name" value="YqgF/RNase H-like domain"/>
    <property type="match status" value="1"/>
</dbReference>
<reference evidence="3 4" key="1">
    <citation type="submission" date="2019-02" db="EMBL/GenBank/DDBJ databases">
        <title>Deep-cultivation of Planctomycetes and their phenomic and genomic characterization uncovers novel biology.</title>
        <authorList>
            <person name="Wiegand S."/>
            <person name="Jogler M."/>
            <person name="Boedeker C."/>
            <person name="Pinto D."/>
            <person name="Vollmers J."/>
            <person name="Rivas-Marin E."/>
            <person name="Kohn T."/>
            <person name="Peeters S.H."/>
            <person name="Heuer A."/>
            <person name="Rast P."/>
            <person name="Oberbeckmann S."/>
            <person name="Bunk B."/>
            <person name="Jeske O."/>
            <person name="Meyerdierks A."/>
            <person name="Storesund J.E."/>
            <person name="Kallscheuer N."/>
            <person name="Luecker S."/>
            <person name="Lage O.M."/>
            <person name="Pohl T."/>
            <person name="Merkel B.J."/>
            <person name="Hornburger P."/>
            <person name="Mueller R.-W."/>
            <person name="Bruemmer F."/>
            <person name="Labrenz M."/>
            <person name="Spormann A.M."/>
            <person name="Op den Camp H."/>
            <person name="Overmann J."/>
            <person name="Amann R."/>
            <person name="Jetten M.S.M."/>
            <person name="Mascher T."/>
            <person name="Medema M.H."/>
            <person name="Devos D.P."/>
            <person name="Kaster A.-K."/>
            <person name="Ovreas L."/>
            <person name="Rohde M."/>
            <person name="Galperin M.Y."/>
            <person name="Jogler C."/>
        </authorList>
    </citation>
    <scope>NUCLEOTIDE SEQUENCE [LARGE SCALE GENOMIC DNA]</scope>
    <source>
        <strain evidence="3 4">Pla175</strain>
    </source>
</reference>
<dbReference type="FunFam" id="1.10.10.650:FF:000001">
    <property type="entry name" value="S1 RNA-binding domain 1"/>
    <property type="match status" value="1"/>
</dbReference>
<dbReference type="GO" id="GO:0003735">
    <property type="term" value="F:structural constituent of ribosome"/>
    <property type="evidence" value="ECO:0007669"/>
    <property type="project" value="TreeGrafter"/>
</dbReference>
<dbReference type="Pfam" id="PF22706">
    <property type="entry name" value="Tex_central_region"/>
    <property type="match status" value="1"/>
</dbReference>